<name>A0A0G4K3B6_9SPIR</name>
<proteinExistence type="predicted"/>
<feature type="chain" id="PRO_5005194470" description="Lipocalin-like domain-containing protein" evidence="1">
    <location>
        <begin position="23"/>
        <end position="124"/>
    </location>
</feature>
<organism evidence="2 3">
    <name type="scientific">Brachyspira suanatina</name>
    <dbReference type="NCBI Taxonomy" id="381802"/>
    <lineage>
        <taxon>Bacteria</taxon>
        <taxon>Pseudomonadati</taxon>
        <taxon>Spirochaetota</taxon>
        <taxon>Spirochaetia</taxon>
        <taxon>Brachyspirales</taxon>
        <taxon>Brachyspiraceae</taxon>
        <taxon>Brachyspira</taxon>
    </lineage>
</organism>
<evidence type="ECO:0000313" key="3">
    <source>
        <dbReference type="Proteomes" id="UP000043763"/>
    </source>
</evidence>
<sequence length="124" mass="13598">MVKKIALFHLFLLVLVSCNANSDGTTSASAAAKEPPRESKGLTNFTGIWQAKFPNNESSIVIENRENILYNDFKASSIEDLGNDRYKMSISGDKTFSITLKFKSDTEGTVEDDNLGIGTLTKSK</sequence>
<dbReference type="RefSeq" id="WP_048593262.1">
    <property type="nucleotide sequence ID" value="NZ_CVLB01000001.1"/>
</dbReference>
<dbReference type="EMBL" id="CVLB01000001">
    <property type="protein sequence ID" value="CRF31370.1"/>
    <property type="molecule type" value="Genomic_DNA"/>
</dbReference>
<reference evidence="3" key="1">
    <citation type="submission" date="2015-04" db="EMBL/GenBank/DDBJ databases">
        <authorList>
            <person name="Mushtaq Mamoona"/>
        </authorList>
    </citation>
    <scope>NUCLEOTIDE SEQUENCE [LARGE SCALE GENOMIC DNA]</scope>
    <source>
        <strain evidence="3">AN4859/03</strain>
    </source>
</reference>
<dbReference type="AlphaFoldDB" id="A0A0G4K3B6"/>
<dbReference type="Proteomes" id="UP000043763">
    <property type="component" value="Unassembled WGS sequence"/>
</dbReference>
<evidence type="ECO:0008006" key="4">
    <source>
        <dbReference type="Google" id="ProtNLM"/>
    </source>
</evidence>
<keyword evidence="3" id="KW-1185">Reference proteome</keyword>
<protein>
    <recommendedName>
        <fullName evidence="4">Lipocalin-like domain-containing protein</fullName>
    </recommendedName>
</protein>
<feature type="signal peptide" evidence="1">
    <location>
        <begin position="1"/>
        <end position="22"/>
    </location>
</feature>
<dbReference type="OrthoDB" id="308160at2"/>
<evidence type="ECO:0000256" key="1">
    <source>
        <dbReference type="SAM" id="SignalP"/>
    </source>
</evidence>
<evidence type="ECO:0000313" key="2">
    <source>
        <dbReference type="EMBL" id="CRF31370.1"/>
    </source>
</evidence>
<dbReference type="PROSITE" id="PS51257">
    <property type="entry name" value="PROKAR_LIPOPROTEIN"/>
    <property type="match status" value="1"/>
</dbReference>
<gene>
    <name evidence="2" type="ORF">BRSU_0055</name>
</gene>
<accession>A0A0G4K3B6</accession>
<keyword evidence="1" id="KW-0732">Signal</keyword>